<dbReference type="Proteomes" id="UP000032180">
    <property type="component" value="Chromosome 8"/>
</dbReference>
<keyword evidence="2" id="KW-1185">Reference proteome</keyword>
<dbReference type="AlphaFoldDB" id="A0A0D9X799"/>
<proteinExistence type="predicted"/>
<accession>A0A0D9X799</accession>
<dbReference type="Gramene" id="LPERR08G10530.1">
    <property type="protein sequence ID" value="LPERR08G10530.1"/>
    <property type="gene ID" value="LPERR08G10530"/>
</dbReference>
<reference evidence="2" key="2">
    <citation type="submission" date="2013-12" db="EMBL/GenBank/DDBJ databases">
        <authorList>
            <person name="Yu Y."/>
            <person name="Lee S."/>
            <person name="de Baynast K."/>
            <person name="Wissotski M."/>
            <person name="Liu L."/>
            <person name="Talag J."/>
            <person name="Goicoechea J."/>
            <person name="Angelova A."/>
            <person name="Jetty R."/>
            <person name="Kudrna D."/>
            <person name="Golser W."/>
            <person name="Rivera L."/>
            <person name="Zhang J."/>
            <person name="Wing R."/>
        </authorList>
    </citation>
    <scope>NUCLEOTIDE SEQUENCE</scope>
</reference>
<name>A0A0D9X799_9ORYZ</name>
<organism evidence="1 2">
    <name type="scientific">Leersia perrieri</name>
    <dbReference type="NCBI Taxonomy" id="77586"/>
    <lineage>
        <taxon>Eukaryota</taxon>
        <taxon>Viridiplantae</taxon>
        <taxon>Streptophyta</taxon>
        <taxon>Embryophyta</taxon>
        <taxon>Tracheophyta</taxon>
        <taxon>Spermatophyta</taxon>
        <taxon>Magnoliopsida</taxon>
        <taxon>Liliopsida</taxon>
        <taxon>Poales</taxon>
        <taxon>Poaceae</taxon>
        <taxon>BOP clade</taxon>
        <taxon>Oryzoideae</taxon>
        <taxon>Oryzeae</taxon>
        <taxon>Oryzinae</taxon>
        <taxon>Leersia</taxon>
    </lineage>
</organism>
<evidence type="ECO:0000313" key="2">
    <source>
        <dbReference type="Proteomes" id="UP000032180"/>
    </source>
</evidence>
<evidence type="ECO:0000313" key="1">
    <source>
        <dbReference type="EnsemblPlants" id="LPERR08G10530.1"/>
    </source>
</evidence>
<protein>
    <submittedName>
        <fullName evidence="1">Uncharacterized protein</fullName>
    </submittedName>
</protein>
<reference evidence="1 2" key="1">
    <citation type="submission" date="2012-08" db="EMBL/GenBank/DDBJ databases">
        <title>Oryza genome evolution.</title>
        <authorList>
            <person name="Wing R.A."/>
        </authorList>
    </citation>
    <scope>NUCLEOTIDE SEQUENCE</scope>
</reference>
<dbReference type="HOGENOM" id="CLU_2515933_0_0_1"/>
<reference evidence="1" key="3">
    <citation type="submission" date="2015-04" db="UniProtKB">
        <authorList>
            <consortium name="EnsemblPlants"/>
        </authorList>
    </citation>
    <scope>IDENTIFICATION</scope>
</reference>
<dbReference type="EnsemblPlants" id="LPERR08G10530.1">
    <property type="protein sequence ID" value="LPERR08G10530.1"/>
    <property type="gene ID" value="LPERR08G10530"/>
</dbReference>
<sequence>MSPDLMEEEQQSTRSLVSEELKLEHTVSTPVTLIKNMDLERGGSVYNVELAQAQEMVPAPNALIYALILLPTGLVCSPAMIAELH</sequence>